<comment type="caution">
    <text evidence="5">The sequence shown here is derived from an EMBL/GenBank/DDBJ whole genome shotgun (WGS) entry which is preliminary data.</text>
</comment>
<evidence type="ECO:0000256" key="1">
    <source>
        <dbReference type="ARBA" id="ARBA00010062"/>
    </source>
</evidence>
<dbReference type="Gene3D" id="3.40.50.2300">
    <property type="match status" value="2"/>
</dbReference>
<dbReference type="InterPro" id="IPR028081">
    <property type="entry name" value="Leu-bd"/>
</dbReference>
<dbReference type="PANTHER" id="PTHR30483:SF6">
    <property type="entry name" value="PERIPLASMIC BINDING PROTEIN OF ABC TRANSPORTER FOR NATURAL AMINO ACIDS"/>
    <property type="match status" value="1"/>
</dbReference>
<dbReference type="Pfam" id="PF13458">
    <property type="entry name" value="Peripla_BP_6"/>
    <property type="match status" value="1"/>
</dbReference>
<accession>A0A538U384</accession>
<sequence>MSRSGPAGPQAPRSEPPLAPPAAAVRRAVAIAAALALPALLAGPGQAGRAPAVPDLRAADSLAMTAPDRARDQALAGWAAHAPLPELLYLLRRPPESLAASEAPLVAAALRLAPATRVALRRRLLLRMAAAAPAQADRAWRELAPAAAQLPVRPRASAFRIAAILPDTGDYQAFGKAVRLGLETGLAQHNAAARFPLELALETSGDDSPARVAAAFDRAAAGAGVIVGGLMSGPTTTLATAARLTGLPIVSPTATDESIGAIGPMVFQIGPSGLQRGRALARAALAGGPRRVGVLVSDTGDRGPFARGFAAAAESLGASVVWTASYPAGDPDFHPELKAIKAKAVELLFWDGEAGDAATLLRQLAQERMSLAICGGAELEPERHHPQARMLLEGVMIVGEDWVLSPGSQAVVDSAARAAGEEHANRLHTRGYLTARLIASAVEGGAWCPEEVGAALTTRVGADPYLASHGFLDWTPPEATLPVYEVKLGRAVLR</sequence>
<organism evidence="5 6">
    <name type="scientific">Eiseniibacteriota bacterium</name>
    <dbReference type="NCBI Taxonomy" id="2212470"/>
    <lineage>
        <taxon>Bacteria</taxon>
        <taxon>Candidatus Eiseniibacteriota</taxon>
    </lineage>
</organism>
<evidence type="ECO:0000256" key="2">
    <source>
        <dbReference type="ARBA" id="ARBA00022729"/>
    </source>
</evidence>
<feature type="region of interest" description="Disordered" evidence="3">
    <location>
        <begin position="1"/>
        <end position="20"/>
    </location>
</feature>
<evidence type="ECO:0000313" key="5">
    <source>
        <dbReference type="EMBL" id="TMQ70364.1"/>
    </source>
</evidence>
<dbReference type="CDD" id="cd06268">
    <property type="entry name" value="PBP1_ABC_transporter_LIVBP-like"/>
    <property type="match status" value="1"/>
</dbReference>
<gene>
    <name evidence="5" type="ORF">E6K81_12780</name>
</gene>
<evidence type="ECO:0000256" key="3">
    <source>
        <dbReference type="SAM" id="MobiDB-lite"/>
    </source>
</evidence>
<dbReference type="Proteomes" id="UP000319771">
    <property type="component" value="Unassembled WGS sequence"/>
</dbReference>
<dbReference type="EMBL" id="VBPB01000231">
    <property type="protein sequence ID" value="TMQ70364.1"/>
    <property type="molecule type" value="Genomic_DNA"/>
</dbReference>
<evidence type="ECO:0000313" key="6">
    <source>
        <dbReference type="Proteomes" id="UP000319771"/>
    </source>
</evidence>
<protein>
    <submittedName>
        <fullName evidence="5">Amino acid ABC transporter substrate-binding protein</fullName>
    </submittedName>
</protein>
<reference evidence="5 6" key="1">
    <citation type="journal article" date="2019" name="Nat. Microbiol.">
        <title>Mediterranean grassland soil C-N compound turnover is dependent on rainfall and depth, and is mediated by genomically divergent microorganisms.</title>
        <authorList>
            <person name="Diamond S."/>
            <person name="Andeer P.F."/>
            <person name="Li Z."/>
            <person name="Crits-Christoph A."/>
            <person name="Burstein D."/>
            <person name="Anantharaman K."/>
            <person name="Lane K.R."/>
            <person name="Thomas B.C."/>
            <person name="Pan C."/>
            <person name="Northen T.R."/>
            <person name="Banfield J.F."/>
        </authorList>
    </citation>
    <scope>NUCLEOTIDE SEQUENCE [LARGE SCALE GENOMIC DNA]</scope>
    <source>
        <strain evidence="5">WS_11</strain>
    </source>
</reference>
<dbReference type="PANTHER" id="PTHR30483">
    <property type="entry name" value="LEUCINE-SPECIFIC-BINDING PROTEIN"/>
    <property type="match status" value="1"/>
</dbReference>
<feature type="domain" description="Leucine-binding protein" evidence="4">
    <location>
        <begin position="160"/>
        <end position="446"/>
    </location>
</feature>
<dbReference type="InterPro" id="IPR028082">
    <property type="entry name" value="Peripla_BP_I"/>
</dbReference>
<proteinExistence type="inferred from homology"/>
<dbReference type="InterPro" id="IPR051010">
    <property type="entry name" value="BCAA_transport"/>
</dbReference>
<comment type="similarity">
    <text evidence="1">Belongs to the leucine-binding protein family.</text>
</comment>
<keyword evidence="2" id="KW-0732">Signal</keyword>
<dbReference type="SUPFAM" id="SSF53822">
    <property type="entry name" value="Periplasmic binding protein-like I"/>
    <property type="match status" value="1"/>
</dbReference>
<evidence type="ECO:0000259" key="4">
    <source>
        <dbReference type="Pfam" id="PF13458"/>
    </source>
</evidence>
<dbReference type="AlphaFoldDB" id="A0A538U384"/>
<name>A0A538U384_UNCEI</name>